<evidence type="ECO:0000259" key="1">
    <source>
        <dbReference type="Pfam" id="PF00534"/>
    </source>
</evidence>
<dbReference type="SUPFAM" id="SSF53756">
    <property type="entry name" value="UDP-Glycosyltransferase/glycogen phosphorylase"/>
    <property type="match status" value="1"/>
</dbReference>
<dbReference type="PANTHER" id="PTHR45947">
    <property type="entry name" value="SULFOQUINOVOSYL TRANSFERASE SQD2"/>
    <property type="match status" value="1"/>
</dbReference>
<dbReference type="AlphaFoldDB" id="A0A0C9NZ41"/>
<gene>
    <name evidence="2" type="ORF">LC0644_1874</name>
</gene>
<reference evidence="3" key="1">
    <citation type="submission" date="2014-05" db="EMBL/GenBank/DDBJ databases">
        <title>Whole genome sequencing of Lactobacillus casei NRIC0644.</title>
        <authorList>
            <person name="Atarashi H."/>
            <person name="Yoshida Y."/>
            <person name="Fujimura S."/>
            <person name="Tanaka N."/>
            <person name="Shiwa Y."/>
            <person name="Yoshikawa H."/>
            <person name="Okada S."/>
            <person name="Nakagawa J."/>
        </authorList>
    </citation>
    <scope>NUCLEOTIDE SEQUENCE [LARGE SCALE GENOMIC DNA]</scope>
    <source>
        <strain evidence="3">NRIC0644</strain>
    </source>
</reference>
<sequence length="342" mass="39128">MIVINMFSSANKVAGQGVGAVYTELMGLLKHDFSNEFEVNVNRYTRSDISHYHTIDPKFYLSTFSKKRGRKIGFVHFVPSTLDASLKLPRVARWTLDKYTLAFYKRMDQLVVVNPNFIPKLEAYGISRDKVTYIPNFVSQRTFHPVSTEKRQALRHANGFKPDDFVIFGAGQVQDRKGVSDFIKLAKQNPEFRFVWAGGFSFGRITEGYDHLKKAVAEASANLDFTGIMPRETMIDYYNMADVFLLPSYEELFPMSVLEAFATGTPVMVRDLELYHQIITPYAITAVDVDDMQSRLRALADDHDLLATYATKSRQAAEVYDESRLEKVWHDFYLHQAALGKH</sequence>
<dbReference type="Pfam" id="PF00534">
    <property type="entry name" value="Glycos_transf_1"/>
    <property type="match status" value="1"/>
</dbReference>
<dbReference type="GO" id="GO:0016757">
    <property type="term" value="F:glycosyltransferase activity"/>
    <property type="evidence" value="ECO:0007669"/>
    <property type="project" value="InterPro"/>
</dbReference>
<organism evidence="2 3">
    <name type="scientific">Lacticaseibacillus paracasei NRIC 0644</name>
    <dbReference type="NCBI Taxonomy" id="1435038"/>
    <lineage>
        <taxon>Bacteria</taxon>
        <taxon>Bacillati</taxon>
        <taxon>Bacillota</taxon>
        <taxon>Bacilli</taxon>
        <taxon>Lactobacillales</taxon>
        <taxon>Lactobacillaceae</taxon>
        <taxon>Lacticaseibacillus</taxon>
    </lineage>
</organism>
<dbReference type="InterPro" id="IPR050194">
    <property type="entry name" value="Glycosyltransferase_grp1"/>
</dbReference>
<dbReference type="Gene3D" id="3.40.50.2000">
    <property type="entry name" value="Glycogen Phosphorylase B"/>
    <property type="match status" value="2"/>
</dbReference>
<evidence type="ECO:0000313" key="2">
    <source>
        <dbReference type="EMBL" id="GAN37285.1"/>
    </source>
</evidence>
<name>A0A0C9NZ41_LACPA</name>
<dbReference type="Proteomes" id="UP000032552">
    <property type="component" value="Unassembled WGS sequence"/>
</dbReference>
<protein>
    <submittedName>
        <fullName evidence="2">Glycosyltransferase</fullName>
    </submittedName>
</protein>
<proteinExistence type="predicted"/>
<accession>A0A0C9NZ41</accession>
<comment type="caution">
    <text evidence="2">The sequence shown here is derived from an EMBL/GenBank/DDBJ whole genome shotgun (WGS) entry which is preliminary data.</text>
</comment>
<dbReference type="PANTHER" id="PTHR45947:SF3">
    <property type="entry name" value="SULFOQUINOVOSYL TRANSFERASE SQD2"/>
    <property type="match status" value="1"/>
</dbReference>
<dbReference type="CDD" id="cd03801">
    <property type="entry name" value="GT4_PimA-like"/>
    <property type="match status" value="1"/>
</dbReference>
<evidence type="ECO:0000313" key="3">
    <source>
        <dbReference type="Proteomes" id="UP000032552"/>
    </source>
</evidence>
<dbReference type="EMBL" id="BAYM01000134">
    <property type="protein sequence ID" value="GAN37285.1"/>
    <property type="molecule type" value="Genomic_DNA"/>
</dbReference>
<keyword evidence="2" id="KW-0808">Transferase</keyword>
<dbReference type="RefSeq" id="WP_045625677.1">
    <property type="nucleotide sequence ID" value="NZ_BAYM01000134.1"/>
</dbReference>
<feature type="domain" description="Glycosyl transferase family 1" evidence="1">
    <location>
        <begin position="151"/>
        <end position="310"/>
    </location>
</feature>
<dbReference type="InterPro" id="IPR001296">
    <property type="entry name" value="Glyco_trans_1"/>
</dbReference>